<proteinExistence type="predicted"/>
<dbReference type="InterPro" id="IPR025403">
    <property type="entry name" value="TgpA-like_C"/>
</dbReference>
<organism evidence="4 5">
    <name type="scientific">Saccharothrix algeriensis</name>
    <dbReference type="NCBI Taxonomy" id="173560"/>
    <lineage>
        <taxon>Bacteria</taxon>
        <taxon>Bacillati</taxon>
        <taxon>Actinomycetota</taxon>
        <taxon>Actinomycetes</taxon>
        <taxon>Pseudonocardiales</taxon>
        <taxon>Pseudonocardiaceae</taxon>
        <taxon>Saccharothrix</taxon>
    </lineage>
</organism>
<reference evidence="4 5" key="1">
    <citation type="submission" date="2021-01" db="EMBL/GenBank/DDBJ databases">
        <title>Sequencing the genomes of 1000 actinobacteria strains.</title>
        <authorList>
            <person name="Klenk H.-P."/>
        </authorList>
    </citation>
    <scope>NUCLEOTIDE SEQUENCE [LARGE SCALE GENOMIC DNA]</scope>
    <source>
        <strain evidence="4 5">DSM 44581</strain>
    </source>
</reference>
<accession>A0ABS2S6Q5</accession>
<feature type="chain" id="PRO_5047093440" description="Protein-glutamine gamma-glutamyltransferase-like C-terminal domain-containing protein" evidence="2">
    <location>
        <begin position="22"/>
        <end position="223"/>
    </location>
</feature>
<dbReference type="Proteomes" id="UP001195724">
    <property type="component" value="Unassembled WGS sequence"/>
</dbReference>
<evidence type="ECO:0000259" key="3">
    <source>
        <dbReference type="Pfam" id="PF13559"/>
    </source>
</evidence>
<keyword evidence="1" id="KW-0472">Membrane</keyword>
<feature type="signal peptide" evidence="2">
    <location>
        <begin position="1"/>
        <end position="21"/>
    </location>
</feature>
<evidence type="ECO:0000313" key="4">
    <source>
        <dbReference type="EMBL" id="MBM7811510.1"/>
    </source>
</evidence>
<name>A0ABS2S6Q5_9PSEU</name>
<evidence type="ECO:0000256" key="1">
    <source>
        <dbReference type="SAM" id="Phobius"/>
    </source>
</evidence>
<feature type="transmembrane region" description="Helical" evidence="1">
    <location>
        <begin position="63"/>
        <end position="87"/>
    </location>
</feature>
<sequence>MRPRLALALLVGIALVVVAVAANGASPVPYESRDPADETTPTAVATTAAVAEPGIGPSPAGGFLVVLLAVLGVVALVLFATLLVSALRWTRRRPRGVGPVAAAADPGDLTAPGELVRGARQALAGLRDRTGGPPRDAVVLAWLRLEQAAAESGAAREPHETPTEFTGALLARHHVDGAATAGLRQVYQRARFGVAEVTDEDARAAQDALQRIVHDLTRVREAR</sequence>
<keyword evidence="2" id="KW-0732">Signal</keyword>
<feature type="domain" description="Protein-glutamine gamma-glutamyltransferase-like C-terminal" evidence="3">
    <location>
        <begin position="141"/>
        <end position="210"/>
    </location>
</feature>
<dbReference type="Pfam" id="PF13559">
    <property type="entry name" value="DUF4129"/>
    <property type="match status" value="1"/>
</dbReference>
<protein>
    <recommendedName>
        <fullName evidence="3">Protein-glutamine gamma-glutamyltransferase-like C-terminal domain-containing protein</fullName>
    </recommendedName>
</protein>
<keyword evidence="1" id="KW-1133">Transmembrane helix</keyword>
<keyword evidence="1" id="KW-0812">Transmembrane</keyword>
<dbReference type="EMBL" id="JAFBCL010000001">
    <property type="protein sequence ID" value="MBM7811510.1"/>
    <property type="molecule type" value="Genomic_DNA"/>
</dbReference>
<evidence type="ECO:0000313" key="5">
    <source>
        <dbReference type="Proteomes" id="UP001195724"/>
    </source>
</evidence>
<gene>
    <name evidence="4" type="ORF">JOE68_002375</name>
</gene>
<keyword evidence="5" id="KW-1185">Reference proteome</keyword>
<dbReference type="RefSeq" id="WP_204842389.1">
    <property type="nucleotide sequence ID" value="NZ_JAFBCL010000001.1"/>
</dbReference>
<evidence type="ECO:0000256" key="2">
    <source>
        <dbReference type="SAM" id="SignalP"/>
    </source>
</evidence>
<comment type="caution">
    <text evidence="4">The sequence shown here is derived from an EMBL/GenBank/DDBJ whole genome shotgun (WGS) entry which is preliminary data.</text>
</comment>